<reference evidence="6" key="1">
    <citation type="journal article" date="2023" name="Mol. Biol. Evol.">
        <title>Third-Generation Sequencing Reveals the Adaptive Role of the Epigenome in Three Deep-Sea Polychaetes.</title>
        <authorList>
            <person name="Perez M."/>
            <person name="Aroh O."/>
            <person name="Sun Y."/>
            <person name="Lan Y."/>
            <person name="Juniper S.K."/>
            <person name="Young C.R."/>
            <person name="Angers B."/>
            <person name="Qian P.Y."/>
        </authorList>
    </citation>
    <scope>NUCLEOTIDE SEQUENCE</scope>
    <source>
        <strain evidence="6">P08H-3</strain>
    </source>
</reference>
<dbReference type="SMART" id="SM00320">
    <property type="entry name" value="WD40"/>
    <property type="match status" value="4"/>
</dbReference>
<dbReference type="InterPro" id="IPR015943">
    <property type="entry name" value="WD40/YVTN_repeat-like_dom_sf"/>
</dbReference>
<evidence type="ECO:0000256" key="4">
    <source>
        <dbReference type="SAM" id="MobiDB-lite"/>
    </source>
</evidence>
<evidence type="ECO:0000313" key="6">
    <source>
        <dbReference type="EMBL" id="KAK2142531.1"/>
    </source>
</evidence>
<dbReference type="InterPro" id="IPR057588">
    <property type="entry name" value="NWD1/2-like_WH"/>
</dbReference>
<feature type="region of interest" description="Disordered" evidence="4">
    <location>
        <begin position="1634"/>
        <end position="1669"/>
    </location>
</feature>
<dbReference type="InterPro" id="IPR011047">
    <property type="entry name" value="Quinoprotein_ADH-like_sf"/>
</dbReference>
<evidence type="ECO:0000259" key="5">
    <source>
        <dbReference type="Pfam" id="PF25469"/>
    </source>
</evidence>
<dbReference type="InterPro" id="IPR001680">
    <property type="entry name" value="WD40_rpt"/>
</dbReference>
<dbReference type="PANTHER" id="PTHR19871:SF40">
    <property type="entry name" value="TETRATRICOPEPTIDE REPEAT PROTEIN 41-RELATED"/>
    <property type="match status" value="1"/>
</dbReference>
<feature type="region of interest" description="Disordered" evidence="4">
    <location>
        <begin position="167"/>
        <end position="196"/>
    </location>
</feature>
<proteinExistence type="predicted"/>
<evidence type="ECO:0000256" key="1">
    <source>
        <dbReference type="ARBA" id="ARBA00022574"/>
    </source>
</evidence>
<feature type="domain" description="NWD1/2-like winged helix-turn-helix" evidence="5">
    <location>
        <begin position="879"/>
        <end position="993"/>
    </location>
</feature>
<evidence type="ECO:0000313" key="7">
    <source>
        <dbReference type="Proteomes" id="UP001208570"/>
    </source>
</evidence>
<dbReference type="Pfam" id="PF00400">
    <property type="entry name" value="WD40"/>
    <property type="match status" value="2"/>
</dbReference>
<dbReference type="InterPro" id="IPR027417">
    <property type="entry name" value="P-loop_NTPase"/>
</dbReference>
<keyword evidence="7" id="KW-1185">Reference proteome</keyword>
<evidence type="ECO:0000256" key="3">
    <source>
        <dbReference type="PROSITE-ProRule" id="PRU00221"/>
    </source>
</evidence>
<dbReference type="PANTHER" id="PTHR19871">
    <property type="entry name" value="BETA TRANSDUCIN-RELATED PROTEIN"/>
    <property type="match status" value="1"/>
</dbReference>
<feature type="compositionally biased region" description="Acidic residues" evidence="4">
    <location>
        <begin position="167"/>
        <end position="180"/>
    </location>
</feature>
<accession>A0AAD9IX10</accession>
<dbReference type="InterPro" id="IPR052752">
    <property type="entry name" value="NACHT-WD_repeat"/>
</dbReference>
<name>A0AAD9IX10_9ANNE</name>
<dbReference type="SUPFAM" id="SSF52540">
    <property type="entry name" value="P-loop containing nucleoside triphosphate hydrolases"/>
    <property type="match status" value="1"/>
</dbReference>
<comment type="caution">
    <text evidence="6">The sequence shown here is derived from an EMBL/GenBank/DDBJ whole genome shotgun (WGS) entry which is preliminary data.</text>
</comment>
<protein>
    <recommendedName>
        <fullName evidence="5">NWD1/2-like winged helix-turn-helix domain-containing protein</fullName>
    </recommendedName>
</protein>
<keyword evidence="2" id="KW-0677">Repeat</keyword>
<feature type="region of interest" description="Disordered" evidence="4">
    <location>
        <begin position="1587"/>
        <end position="1617"/>
    </location>
</feature>
<dbReference type="SUPFAM" id="SSF69322">
    <property type="entry name" value="Tricorn protease domain 2"/>
    <property type="match status" value="1"/>
</dbReference>
<dbReference type="Pfam" id="PF25469">
    <property type="entry name" value="WHD_NWD1"/>
    <property type="match status" value="1"/>
</dbReference>
<keyword evidence="1 3" id="KW-0853">WD repeat</keyword>
<feature type="repeat" description="WD" evidence="3">
    <location>
        <begin position="2046"/>
        <end position="2077"/>
    </location>
</feature>
<gene>
    <name evidence="6" type="ORF">LSH36_942g01049</name>
</gene>
<feature type="repeat" description="WD" evidence="3">
    <location>
        <begin position="2004"/>
        <end position="2045"/>
    </location>
</feature>
<dbReference type="Gene3D" id="3.40.50.300">
    <property type="entry name" value="P-loop containing nucleotide triphosphate hydrolases"/>
    <property type="match status" value="1"/>
</dbReference>
<feature type="compositionally biased region" description="Polar residues" evidence="4">
    <location>
        <begin position="1643"/>
        <end position="1657"/>
    </location>
</feature>
<dbReference type="PROSITE" id="PS50082">
    <property type="entry name" value="WD_REPEATS_2"/>
    <property type="match status" value="2"/>
</dbReference>
<dbReference type="Gene3D" id="2.130.10.10">
    <property type="entry name" value="YVTN repeat-like/Quinoprotein amine dehydrogenase"/>
    <property type="match status" value="2"/>
</dbReference>
<dbReference type="SUPFAM" id="SSF50998">
    <property type="entry name" value="Quinoprotein alcohol dehydrogenase-like"/>
    <property type="match status" value="1"/>
</dbReference>
<dbReference type="EMBL" id="JAODUP010000942">
    <property type="protein sequence ID" value="KAK2142531.1"/>
    <property type="molecule type" value="Genomic_DNA"/>
</dbReference>
<evidence type="ECO:0000256" key="2">
    <source>
        <dbReference type="ARBA" id="ARBA00022737"/>
    </source>
</evidence>
<organism evidence="6 7">
    <name type="scientific">Paralvinella palmiformis</name>
    <dbReference type="NCBI Taxonomy" id="53620"/>
    <lineage>
        <taxon>Eukaryota</taxon>
        <taxon>Metazoa</taxon>
        <taxon>Spiralia</taxon>
        <taxon>Lophotrochozoa</taxon>
        <taxon>Annelida</taxon>
        <taxon>Polychaeta</taxon>
        <taxon>Sedentaria</taxon>
        <taxon>Canalipalpata</taxon>
        <taxon>Terebellida</taxon>
        <taxon>Terebelliformia</taxon>
        <taxon>Alvinellidae</taxon>
        <taxon>Paralvinella</taxon>
    </lineage>
</organism>
<sequence length="2131" mass="242164">MRRIDVVMEIVSVYDMRPSSGRKRSASQEPKIDPEVEREQDICRHVINTELMMLHGHSVDGYLPPLPQQEKTKTRTASAWDCANPALRQLSSMRRRSNRSIVIPSTPPQKNLDTREIQRPHTSYCDYVRGVLNTKPDDIRPQTAGIVLDSDQDPNLSEHWSITLTADDDDAAAADDDDELYDRNSEPKRVSSQGWERGEGAKLDFSNIKRLLPFLIMKDRLGELRDDITLDYADLQSEVPSTVGLTGGGLRKPKLGLLKKKKSNKGKGMRSFLDLDQQLNDNIARVLKGDLDNLPCHPPTSVRVYLCSHSNDMLVERKILEAEAYPELREYSQKLGLEFQIIDTHLEGLDDNPADILYRRRQLNKCQNQSVGPNFVVLLGDYYGSETIPLSFCVKDYKFLHKAASVSTNDSVDATLLEECYKLDENLVPAAYVLQHPEQMSSTKCTQLRFILRESVFTAIQIGKFLPEREIEFSTSELEHLLRDGILRNQGDLSAVRCLCFHRKFQGMLDDLDNEAIAKFVDVKIRDGKLKVDNDKQDRLYKLIVGIRKQLGESNMKGYEVTWTGGDVMPDKYPEHQVYVKRLVRDFIDGMKRLIDLNHSQWKGNNPNFILYREVLHHSKECEKRFFADRPGPFAAIQQFFNADDNVVNRPLVLYGTKGIGKSSILAEICKRGGQLVDKPQWVSIYRQVRLTPDSSELRTLLVNICQQLAIIYNMDPPSEADCRSANGMVRIFASTLEIISKHSAAKRPLFLLLDDVHKLPSKDRADTFFWLPRVCPKNVHIVLTLNGDEAEKLNKLRRRIDRSKNFIQINIMDKEEASMHMKAVLVYHKREVTSSQDQMLKALIAKGVHPMLLQLYAHDILKWPSSYEPDDGDLPDTVHDEFVMHMEHLQSLFGPCLVRTVIMYLSLLPTGITEVELGDACITTSAVIKEARIRSRISSHLLYTQTRTNVNRIADYLESLGLIRTTCFHNRTLLSWSNELIGDIACQMYFGVTSTADLHESTNDAILECHSHLRELFSQQTGLWLEDRHLYAAIGVCTITPHLLISSNIRKLNLLPYLISQCVMVENEDMETYLKRKCLCDYMWLLIKLQATGFTNYLADLKLIKGHDLEIDLVLDFVSLCGYGLQQSPLSLALQMLGTMPYMNASRYPLVAEMIEVAKAWMMDQKFPLLVPAFMCFPSPLDQCKAKLWSIVDIQIVNPMTNLGVVKNKDGFLEIWDMVRQEWVYQTGIKYDKVTLNVFATEQMVLGVNAPQSAQVWEIETGFEVYNVQLSKVFRDSDNITCHAHTERFDKLAFHTCDDDFNQSFVVVNSESGSVELSVNEFGLKDEFFPQSAAFATIDGHCWLVFINARSEIVAEDLSEDFVKLNVYDINFKRHKHTIMCGSKKFDKLLTKNNKYAIVCWADCSFDVYNIVDGSRFSHLSSPDSDLVVQASAITEDGYLVALASSTPENRRDGKIYYGLWFWNVEECSSSELFVEEQPDQDHVPKHFVIIEELHLAVLGSRNSARISVWDLPTSTCIYSFDSHVGGLDRIVKSPDPYRIYTCSAGERLVKIWDIYNLVTCAKDQDSQKDLESEAFDMPSIISSRDNSVISNRTEKEKTPESIMKPNSRMKSGRSTRKSVRFAEFAEIADDISMDEDDSLHPSDSVSVVESRTSGSKPHPPDDRHLPAQLCLPDGDADMNEYSYSAAGSTANMEISDLHGLGSGSMVSGDGFSSVDDTNEMEAVVYGNTGQITMHSQLENMFDVTIMHFTKDSEFVITGSQKGLPTIWDVKTGFPHLHMERQAEDDVCTPWITLACKDKYIVGLTGKNKPYKDGWPPLYKFQVWKRVTGKAHIPTHDMDDIFVIKCAALSDGERVLISILDKYKPGEKAGIRMEILHIERMEVLRRLRVFLPELPDIQQVTGDNMYTILISPNKSCARTYTIIVYNLEDEMRGELPTPCHYEFKEGSKFKKYGATSNIILRNGVSLAAGLNGDLQLWDIATGEYEGNLYHDPNVKDKSNPGLHNHNGKQIHHMALSEDGRYLICGGGDGTTSLWDLDNEVMMHSYQGHKDEVRRVMITWDNQLVLTAGADCMLFVWPFAGDRPICQLFIHVVATDLQISEDKKTVCVIGNRQNEDSRFMMFRLMNLRKLT</sequence>
<dbReference type="Proteomes" id="UP001208570">
    <property type="component" value="Unassembled WGS sequence"/>
</dbReference>